<gene>
    <name evidence="1" type="ORF">IDH45_30705</name>
</gene>
<keyword evidence="2" id="KW-1185">Reference proteome</keyword>
<evidence type="ECO:0000313" key="2">
    <source>
        <dbReference type="Proteomes" id="UP000639396"/>
    </source>
</evidence>
<dbReference type="EMBL" id="JACXJA010000056">
    <property type="protein sequence ID" value="MBD2866353.1"/>
    <property type="molecule type" value="Genomic_DNA"/>
</dbReference>
<dbReference type="GO" id="GO:0016791">
    <property type="term" value="F:phosphatase activity"/>
    <property type="evidence" value="ECO:0007669"/>
    <property type="project" value="TreeGrafter"/>
</dbReference>
<dbReference type="SMART" id="SM00855">
    <property type="entry name" value="PGAM"/>
    <property type="match status" value="1"/>
</dbReference>
<name>A0A927CE19_9BACL</name>
<reference evidence="1" key="1">
    <citation type="submission" date="2020-09" db="EMBL/GenBank/DDBJ databases">
        <title>A novel bacterium of genus Paenibacillus, isolated from South China Sea.</title>
        <authorList>
            <person name="Huang H."/>
            <person name="Mo K."/>
            <person name="Hu Y."/>
        </authorList>
    </citation>
    <scope>NUCLEOTIDE SEQUENCE</scope>
    <source>
        <strain evidence="1">IB182363</strain>
    </source>
</reference>
<dbReference type="SUPFAM" id="SSF53254">
    <property type="entry name" value="Phosphoglycerate mutase-like"/>
    <property type="match status" value="1"/>
</dbReference>
<protein>
    <submittedName>
        <fullName evidence="1">Histidine phosphatase family protein</fullName>
    </submittedName>
</protein>
<sequence>MTQNLYIVRHCQAEGQAPDAKLTDLGRQQAVKLADFLADKEIGYIVSSPYERAYRTIAPLAERLGVEVVLDDRLTERVLSGKNNVDWRDMLRKTYEDLDLCYEGGESSSTAMSRAVSVVKEVVSGGYRNAVVVSHGNLISLLLKHFDSRIGFEEWEALSNPDVYQLSLAENQTSLHRVWPE</sequence>
<evidence type="ECO:0000313" key="1">
    <source>
        <dbReference type="EMBL" id="MBD2866353.1"/>
    </source>
</evidence>
<dbReference type="PANTHER" id="PTHR48100:SF1">
    <property type="entry name" value="HISTIDINE PHOSPHATASE FAMILY PROTEIN-RELATED"/>
    <property type="match status" value="1"/>
</dbReference>
<dbReference type="InterPro" id="IPR013078">
    <property type="entry name" value="His_Pase_superF_clade-1"/>
</dbReference>
<comment type="caution">
    <text evidence="1">The sequence shown here is derived from an EMBL/GenBank/DDBJ whole genome shotgun (WGS) entry which is preliminary data.</text>
</comment>
<dbReference type="PANTHER" id="PTHR48100">
    <property type="entry name" value="BROAD-SPECIFICITY PHOSPHATASE YOR283W-RELATED"/>
    <property type="match status" value="1"/>
</dbReference>
<dbReference type="Pfam" id="PF00300">
    <property type="entry name" value="His_Phos_1"/>
    <property type="match status" value="1"/>
</dbReference>
<organism evidence="1 2">
    <name type="scientific">Paenibacillus oceani</name>
    <dbReference type="NCBI Taxonomy" id="2772510"/>
    <lineage>
        <taxon>Bacteria</taxon>
        <taxon>Bacillati</taxon>
        <taxon>Bacillota</taxon>
        <taxon>Bacilli</taxon>
        <taxon>Bacillales</taxon>
        <taxon>Paenibacillaceae</taxon>
        <taxon>Paenibacillus</taxon>
    </lineage>
</organism>
<accession>A0A927CE19</accession>
<proteinExistence type="predicted"/>
<dbReference type="AlphaFoldDB" id="A0A927CE19"/>
<dbReference type="InterPro" id="IPR029033">
    <property type="entry name" value="His_PPase_superfam"/>
</dbReference>
<dbReference type="InterPro" id="IPR050275">
    <property type="entry name" value="PGM_Phosphatase"/>
</dbReference>
<dbReference type="Gene3D" id="3.40.50.1240">
    <property type="entry name" value="Phosphoglycerate mutase-like"/>
    <property type="match status" value="1"/>
</dbReference>
<dbReference type="Proteomes" id="UP000639396">
    <property type="component" value="Unassembled WGS sequence"/>
</dbReference>
<dbReference type="RefSeq" id="WP_190931968.1">
    <property type="nucleotide sequence ID" value="NZ_JACXJA010000056.1"/>
</dbReference>
<dbReference type="GO" id="GO:0005737">
    <property type="term" value="C:cytoplasm"/>
    <property type="evidence" value="ECO:0007669"/>
    <property type="project" value="TreeGrafter"/>
</dbReference>
<dbReference type="CDD" id="cd07067">
    <property type="entry name" value="HP_PGM_like"/>
    <property type="match status" value="1"/>
</dbReference>